<reference evidence="2" key="1">
    <citation type="submission" date="2013-12" db="EMBL/GenBank/DDBJ databases">
        <authorList>
            <person name="Aslett M."/>
        </authorList>
    </citation>
    <scope>NUCLEOTIDE SEQUENCE [LARGE SCALE GENOMIC DNA]</scope>
    <source>
        <strain evidence="2">Lindley</strain>
    </source>
</reference>
<evidence type="ECO:0000256" key="1">
    <source>
        <dbReference type="SAM" id="MobiDB-lite"/>
    </source>
</evidence>
<feature type="compositionally biased region" description="Acidic residues" evidence="1">
    <location>
        <begin position="77"/>
        <end position="86"/>
    </location>
</feature>
<reference evidence="2" key="2">
    <citation type="submission" date="2014-05" db="EMBL/GenBank/DDBJ databases">
        <title>The genome and life-stage specific transcriptomes of Globodera pallida elucidate key aspects of plant parasitism by a cyst nematode.</title>
        <authorList>
            <person name="Cotton J.A."/>
            <person name="Lilley C.J."/>
            <person name="Jones L.M."/>
            <person name="Kikuchi T."/>
            <person name="Reid A.J."/>
            <person name="Thorpe P."/>
            <person name="Tsai I.J."/>
            <person name="Beasley H."/>
            <person name="Blok V."/>
            <person name="Cock P.J.A."/>
            <person name="Van den Akker S.E."/>
            <person name="Holroyd N."/>
            <person name="Hunt M."/>
            <person name="Mantelin S."/>
            <person name="Naghra H."/>
            <person name="Pain A."/>
            <person name="Palomares-Rius J.E."/>
            <person name="Zarowiecki M."/>
            <person name="Berriman M."/>
            <person name="Jones J.T."/>
            <person name="Urwin P.E."/>
        </authorList>
    </citation>
    <scope>NUCLEOTIDE SEQUENCE [LARGE SCALE GENOMIC DNA]</scope>
    <source>
        <strain evidence="2">Lindley</strain>
    </source>
</reference>
<feature type="compositionally biased region" description="Basic and acidic residues" evidence="1">
    <location>
        <begin position="145"/>
        <end position="155"/>
    </location>
</feature>
<dbReference type="Proteomes" id="UP000050741">
    <property type="component" value="Unassembled WGS sequence"/>
</dbReference>
<dbReference type="WBParaSite" id="GPLIN_001441300">
    <property type="protein sequence ID" value="GPLIN_001441300"/>
    <property type="gene ID" value="GPLIN_001441300"/>
</dbReference>
<evidence type="ECO:0000313" key="2">
    <source>
        <dbReference type="Proteomes" id="UP000050741"/>
    </source>
</evidence>
<feature type="compositionally biased region" description="Acidic residues" evidence="1">
    <location>
        <begin position="94"/>
        <end position="129"/>
    </location>
</feature>
<evidence type="ECO:0000313" key="3">
    <source>
        <dbReference type="WBParaSite" id="GPLIN_001441300"/>
    </source>
</evidence>
<keyword evidence="2" id="KW-1185">Reference proteome</keyword>
<reference evidence="3" key="3">
    <citation type="submission" date="2016-06" db="UniProtKB">
        <authorList>
            <consortium name="WormBaseParasite"/>
        </authorList>
    </citation>
    <scope>IDENTIFICATION</scope>
</reference>
<protein>
    <submittedName>
        <fullName evidence="3">DUF2382 domain-containing protein</fullName>
    </submittedName>
</protein>
<name>A0A183CNF6_GLOPA</name>
<organism evidence="2 3">
    <name type="scientific">Globodera pallida</name>
    <name type="common">Potato cyst nematode worm</name>
    <name type="synonym">Heterodera pallida</name>
    <dbReference type="NCBI Taxonomy" id="36090"/>
    <lineage>
        <taxon>Eukaryota</taxon>
        <taxon>Metazoa</taxon>
        <taxon>Ecdysozoa</taxon>
        <taxon>Nematoda</taxon>
        <taxon>Chromadorea</taxon>
        <taxon>Rhabditida</taxon>
        <taxon>Tylenchina</taxon>
        <taxon>Tylenchomorpha</taxon>
        <taxon>Tylenchoidea</taxon>
        <taxon>Heteroderidae</taxon>
        <taxon>Heteroderinae</taxon>
        <taxon>Globodera</taxon>
    </lineage>
</organism>
<sequence length="191" mass="22308">EHRPRTLVDADGRRANVVEYQPEVDSLQFFEEQERQIVQQLARETLVNEHHQQVEDGVEQRPVLDEDGDELMSRIEEAEENEEENGEEVKGQKEEEEEAEENEEEKGEEVEGQKEEEEEAEDNEEEKGEEVEGQKKEEEEEEESANFRHSNDVMHETQNFPVLESHIRYPSVSVTFQNPISGYPSADIRII</sequence>
<feature type="compositionally biased region" description="Basic and acidic residues" evidence="1">
    <location>
        <begin position="48"/>
        <end position="64"/>
    </location>
</feature>
<feature type="region of interest" description="Disordered" evidence="1">
    <location>
        <begin position="48"/>
        <end position="155"/>
    </location>
</feature>
<proteinExistence type="predicted"/>
<accession>A0A183CNF6</accession>
<dbReference type="AlphaFoldDB" id="A0A183CNF6"/>